<name>A0A9X3E571_9HYPH</name>
<sequence>MLSTQTRFSRPSRFQRETALDKARRLGRVPELMASEMINLAAGHGSCTEADLRNYGFTGAEIAEHAGAANQEAQRRSIRQAAA</sequence>
<dbReference type="EMBL" id="JAPKNK010000010">
    <property type="protein sequence ID" value="MCX5571456.1"/>
    <property type="molecule type" value="Genomic_DNA"/>
</dbReference>
<organism evidence="1 2">
    <name type="scientific">Kaistia nematophila</name>
    <dbReference type="NCBI Taxonomy" id="2994654"/>
    <lineage>
        <taxon>Bacteria</taxon>
        <taxon>Pseudomonadati</taxon>
        <taxon>Pseudomonadota</taxon>
        <taxon>Alphaproteobacteria</taxon>
        <taxon>Hyphomicrobiales</taxon>
        <taxon>Kaistiaceae</taxon>
        <taxon>Kaistia</taxon>
    </lineage>
</organism>
<evidence type="ECO:0000313" key="1">
    <source>
        <dbReference type="EMBL" id="MCX5571456.1"/>
    </source>
</evidence>
<proteinExistence type="predicted"/>
<accession>A0A9X3E571</accession>
<dbReference type="AlphaFoldDB" id="A0A9X3E571"/>
<evidence type="ECO:0000313" key="2">
    <source>
        <dbReference type="Proteomes" id="UP001144805"/>
    </source>
</evidence>
<dbReference type="Proteomes" id="UP001144805">
    <property type="component" value="Unassembled WGS sequence"/>
</dbReference>
<keyword evidence="2" id="KW-1185">Reference proteome</keyword>
<protein>
    <submittedName>
        <fullName evidence="1">Uncharacterized protein</fullName>
    </submittedName>
</protein>
<comment type="caution">
    <text evidence="1">The sequence shown here is derived from an EMBL/GenBank/DDBJ whole genome shotgun (WGS) entry which is preliminary data.</text>
</comment>
<dbReference type="RefSeq" id="WP_266340416.1">
    <property type="nucleotide sequence ID" value="NZ_JAPKNK010000010.1"/>
</dbReference>
<reference evidence="1" key="1">
    <citation type="submission" date="2022-11" db="EMBL/GenBank/DDBJ databases">
        <title>Biodiversity and phylogenetic relationships of bacteria.</title>
        <authorList>
            <person name="Machado R.A.R."/>
            <person name="Bhat A."/>
            <person name="Loulou A."/>
            <person name="Kallel S."/>
        </authorList>
    </citation>
    <scope>NUCLEOTIDE SEQUENCE</scope>
    <source>
        <strain evidence="1">K-TC2</strain>
    </source>
</reference>
<gene>
    <name evidence="1" type="ORF">OSH07_19815</name>
</gene>